<gene>
    <name evidence="5" type="ORF">TVAG_245270</name>
</gene>
<dbReference type="SMR" id="A2FPF0"/>
<dbReference type="AlphaFoldDB" id="A2FPF0"/>
<keyword evidence="6" id="KW-1185">Reference proteome</keyword>
<feature type="region of interest" description="Disordered" evidence="4">
    <location>
        <begin position="412"/>
        <end position="433"/>
    </location>
</feature>
<dbReference type="Gene3D" id="3.30.470.20">
    <property type="entry name" value="ATP-grasp fold, B domain"/>
    <property type="match status" value="1"/>
</dbReference>
<dbReference type="PANTHER" id="PTHR12241:SF154">
    <property type="entry name" value="TUBULIN POLYGLUTAMYLASE TTLL11"/>
    <property type="match status" value="1"/>
</dbReference>
<dbReference type="EMBL" id="DS113924">
    <property type="protein sequence ID" value="EAX93223.1"/>
    <property type="molecule type" value="Genomic_DNA"/>
</dbReference>
<accession>A2FPF0</accession>
<name>A2FPF0_TRIV3</name>
<protein>
    <submittedName>
        <fullName evidence="5">Tubulin-tyrosine ligase family protein</fullName>
    </submittedName>
</protein>
<evidence type="ECO:0000313" key="6">
    <source>
        <dbReference type="Proteomes" id="UP000001542"/>
    </source>
</evidence>
<dbReference type="PROSITE" id="PS51221">
    <property type="entry name" value="TTL"/>
    <property type="match status" value="1"/>
</dbReference>
<dbReference type="GO" id="GO:0000226">
    <property type="term" value="P:microtubule cytoskeleton organization"/>
    <property type="evidence" value="ECO:0000318"/>
    <property type="project" value="GO_Central"/>
</dbReference>
<dbReference type="SUPFAM" id="SSF56059">
    <property type="entry name" value="Glutathione synthetase ATP-binding domain-like"/>
    <property type="match status" value="1"/>
</dbReference>
<proteinExistence type="predicted"/>
<reference evidence="5" key="2">
    <citation type="journal article" date="2007" name="Science">
        <title>Draft genome sequence of the sexually transmitted pathogen Trichomonas vaginalis.</title>
        <authorList>
            <person name="Carlton J.M."/>
            <person name="Hirt R.P."/>
            <person name="Silva J.C."/>
            <person name="Delcher A.L."/>
            <person name="Schatz M."/>
            <person name="Zhao Q."/>
            <person name="Wortman J.R."/>
            <person name="Bidwell S.L."/>
            <person name="Alsmark U.C.M."/>
            <person name="Besteiro S."/>
            <person name="Sicheritz-Ponten T."/>
            <person name="Noel C.J."/>
            <person name="Dacks J.B."/>
            <person name="Foster P.G."/>
            <person name="Simillion C."/>
            <person name="Van de Peer Y."/>
            <person name="Miranda-Saavedra D."/>
            <person name="Barton G.J."/>
            <person name="Westrop G.D."/>
            <person name="Mueller S."/>
            <person name="Dessi D."/>
            <person name="Fiori P.L."/>
            <person name="Ren Q."/>
            <person name="Paulsen I."/>
            <person name="Zhang H."/>
            <person name="Bastida-Corcuera F.D."/>
            <person name="Simoes-Barbosa A."/>
            <person name="Brown M.T."/>
            <person name="Hayes R.D."/>
            <person name="Mukherjee M."/>
            <person name="Okumura C.Y."/>
            <person name="Schneider R."/>
            <person name="Smith A.J."/>
            <person name="Vanacova S."/>
            <person name="Villalvazo M."/>
            <person name="Haas B.J."/>
            <person name="Pertea M."/>
            <person name="Feldblyum T.V."/>
            <person name="Utterback T.R."/>
            <person name="Shu C.L."/>
            <person name="Osoegawa K."/>
            <person name="de Jong P.J."/>
            <person name="Hrdy I."/>
            <person name="Horvathova L."/>
            <person name="Zubacova Z."/>
            <person name="Dolezal P."/>
            <person name="Malik S.B."/>
            <person name="Logsdon J.M. Jr."/>
            <person name="Henze K."/>
            <person name="Gupta A."/>
            <person name="Wang C.C."/>
            <person name="Dunne R.L."/>
            <person name="Upcroft J.A."/>
            <person name="Upcroft P."/>
            <person name="White O."/>
            <person name="Salzberg S.L."/>
            <person name="Tang P."/>
            <person name="Chiu C.-H."/>
            <person name="Lee Y.-S."/>
            <person name="Embley T.M."/>
            <person name="Coombs G.H."/>
            <person name="Mottram J.C."/>
            <person name="Tachezy J."/>
            <person name="Fraser-Liggett C.M."/>
            <person name="Johnson P.J."/>
        </authorList>
    </citation>
    <scope>NUCLEOTIDE SEQUENCE [LARGE SCALE GENOMIC DNA]</scope>
    <source>
        <strain evidence="5">G3</strain>
    </source>
</reference>
<dbReference type="GO" id="GO:0070740">
    <property type="term" value="F:tubulin-glutamic acid ligase activity"/>
    <property type="evidence" value="ECO:0000318"/>
    <property type="project" value="GO_Central"/>
</dbReference>
<dbReference type="InParanoid" id="A2FPF0"/>
<evidence type="ECO:0000313" key="5">
    <source>
        <dbReference type="EMBL" id="EAX93223.1"/>
    </source>
</evidence>
<evidence type="ECO:0000256" key="3">
    <source>
        <dbReference type="ARBA" id="ARBA00022840"/>
    </source>
</evidence>
<evidence type="ECO:0000256" key="2">
    <source>
        <dbReference type="ARBA" id="ARBA00022741"/>
    </source>
</evidence>
<dbReference type="VEuPathDB" id="TrichDB:TVAGG3_0017450"/>
<dbReference type="KEGG" id="tva:4750941"/>
<dbReference type="Pfam" id="PF03133">
    <property type="entry name" value="TTL"/>
    <property type="match status" value="1"/>
</dbReference>
<dbReference type="Proteomes" id="UP000001542">
    <property type="component" value="Unassembled WGS sequence"/>
</dbReference>
<dbReference type="OrthoDB" id="202825at2759"/>
<feature type="compositionally biased region" description="Basic and acidic residues" evidence="4">
    <location>
        <begin position="416"/>
        <end position="433"/>
    </location>
</feature>
<dbReference type="GO" id="GO:0015631">
    <property type="term" value="F:tubulin binding"/>
    <property type="evidence" value="ECO:0000318"/>
    <property type="project" value="GO_Central"/>
</dbReference>
<evidence type="ECO:0000256" key="1">
    <source>
        <dbReference type="ARBA" id="ARBA00022598"/>
    </source>
</evidence>
<keyword evidence="1 5" id="KW-0436">Ligase</keyword>
<dbReference type="InterPro" id="IPR004344">
    <property type="entry name" value="TTL/TTLL_fam"/>
</dbReference>
<reference evidence="5" key="1">
    <citation type="submission" date="2006-10" db="EMBL/GenBank/DDBJ databases">
        <authorList>
            <person name="Amadeo P."/>
            <person name="Zhao Q."/>
            <person name="Wortman J."/>
            <person name="Fraser-Liggett C."/>
            <person name="Carlton J."/>
        </authorList>
    </citation>
    <scope>NUCLEOTIDE SEQUENCE</scope>
    <source>
        <strain evidence="5">G3</strain>
    </source>
</reference>
<organism evidence="5 6">
    <name type="scientific">Trichomonas vaginalis (strain ATCC PRA-98 / G3)</name>
    <dbReference type="NCBI Taxonomy" id="412133"/>
    <lineage>
        <taxon>Eukaryota</taxon>
        <taxon>Metamonada</taxon>
        <taxon>Parabasalia</taxon>
        <taxon>Trichomonadida</taxon>
        <taxon>Trichomonadidae</taxon>
        <taxon>Trichomonas</taxon>
    </lineage>
</organism>
<dbReference type="GO" id="GO:0005524">
    <property type="term" value="F:ATP binding"/>
    <property type="evidence" value="ECO:0007669"/>
    <property type="project" value="UniProtKB-KW"/>
</dbReference>
<evidence type="ECO:0000256" key="4">
    <source>
        <dbReference type="SAM" id="MobiDB-lite"/>
    </source>
</evidence>
<dbReference type="eggNOG" id="KOG2158">
    <property type="taxonomic scope" value="Eukaryota"/>
</dbReference>
<sequence length="433" mass="49675">MSVDGEKVELNLTMYCLCVHVPDSRFPSVRMAIKDAEYMLKSNDSTVILIWHDTIKDVDFFSSLLPWQIVNRIPNMNYLCRKAPYVYGVQKIMPFFPGVFTFLPQSFVLPMQEAAFVEAFDSQNKKFIIKPDGGSFGRGITILNPGQTYVPQKGLAVAQEYIESYLLDEKKFDFRIYVLIASVTPLKIYIYRDGVARFCSEKYSANSVYSQLTNVALNKGRPGVDMAKISQLISDVLPIMAARGVDVDLLWKKIDRAITLAVISSYGSLVRGERRRCPGKAYPRCFQMLGFDVLFDKNLNPWILEVNYRPSLKFYRGRERRMKVGMIKDVLRIACPLQAAQAALLARRWGWTEETWTTFVEENPDVLAACKMSRKEAVKNSKFVKTFPPKEQENMIYHDILKKVLELPEDQIEDPELGKDGWKNRFEDVGPDN</sequence>
<dbReference type="PANTHER" id="PTHR12241">
    <property type="entry name" value="TUBULIN POLYGLUTAMYLASE"/>
    <property type="match status" value="1"/>
</dbReference>
<keyword evidence="3" id="KW-0067">ATP-binding</keyword>
<dbReference type="VEuPathDB" id="TrichDB:TVAG_245270"/>
<dbReference type="GO" id="GO:0036064">
    <property type="term" value="C:ciliary basal body"/>
    <property type="evidence" value="ECO:0000318"/>
    <property type="project" value="GO_Central"/>
</dbReference>
<keyword evidence="2" id="KW-0547">Nucleotide-binding</keyword>
<dbReference type="RefSeq" id="XP_001306153.1">
    <property type="nucleotide sequence ID" value="XM_001306152.1"/>
</dbReference>